<sequence>MIDADGFRPNVGIILANDAGQVLWARRLRQDSWQFPQGGINLGESAEQAMYRELNEEVGLNPEDVEILASTRHWLHYRLPSHLVRSRGHPKCIGQKQKWFLLRLMGADERVRVDLHPQPEFDTWRWVSYWYPLSQIVEFKREVYRRALKELAPRLPLCT</sequence>
<accession>A0A139SJB6</accession>
<proteinExistence type="inferred from homology"/>
<evidence type="ECO:0000256" key="3">
    <source>
        <dbReference type="ARBA" id="ARBA00022801"/>
    </source>
</evidence>
<dbReference type="PANTHER" id="PTHR23114">
    <property type="entry name" value="M7GPPPN-MRNA HYDROLASE"/>
    <property type="match status" value="1"/>
</dbReference>
<dbReference type="Pfam" id="PF00293">
    <property type="entry name" value="NUDIX"/>
    <property type="match status" value="1"/>
</dbReference>
<dbReference type="InterPro" id="IPR000086">
    <property type="entry name" value="NUDIX_hydrolase_dom"/>
</dbReference>
<feature type="domain" description="Nudix hydrolase" evidence="5">
    <location>
        <begin position="6"/>
        <end position="149"/>
    </location>
</feature>
<keyword evidence="7" id="KW-1185">Reference proteome</keyword>
<dbReference type="GO" id="GO:0034353">
    <property type="term" value="F:mRNA 5'-diphosphatase activity"/>
    <property type="evidence" value="ECO:0007669"/>
    <property type="project" value="TreeGrafter"/>
</dbReference>
<protein>
    <recommendedName>
        <fullName evidence="4">RNA pyrophosphohydrolase</fullName>
        <ecNumber evidence="4">3.6.1.-</ecNumber>
    </recommendedName>
    <alternativeName>
        <fullName evidence="4">(Di)nucleoside polyphosphate hydrolase</fullName>
    </alternativeName>
</protein>
<dbReference type="OrthoDB" id="9816040at2"/>
<gene>
    <name evidence="4" type="primary">rppH</name>
    <name evidence="4" type="synonym">nudH</name>
    <name evidence="6" type="ORF">AXE65_06810</name>
</gene>
<evidence type="ECO:0000313" key="6">
    <source>
        <dbReference type="EMBL" id="KXU34639.1"/>
    </source>
</evidence>
<comment type="cofactor">
    <cofactor evidence="1">
        <name>Mn(2+)</name>
        <dbReference type="ChEBI" id="CHEBI:29035"/>
    </cofactor>
</comment>
<dbReference type="Proteomes" id="UP000072660">
    <property type="component" value="Unassembled WGS sequence"/>
</dbReference>
<dbReference type="EC" id="3.6.1.-" evidence="4"/>
<comment type="function">
    <text evidence="4">Accelerates the degradation of transcripts by removing pyrophosphate from the 5'-end of triphosphorylated RNA, leading to a more labile monophosphorylated state that can stimulate subsequent ribonuclease cleavage.</text>
</comment>
<dbReference type="PANTHER" id="PTHR23114:SF17">
    <property type="entry name" value="M7GPPPN-MRNA HYDROLASE"/>
    <property type="match status" value="1"/>
</dbReference>
<reference evidence="6 7" key="1">
    <citation type="submission" date="2016-02" db="EMBL/GenBank/DDBJ databases">
        <authorList>
            <person name="Wen L."/>
            <person name="He K."/>
            <person name="Yang H."/>
        </authorList>
    </citation>
    <scope>NUCLEOTIDE SEQUENCE [LARGE SCALE GENOMIC DNA]</scope>
    <source>
        <strain evidence="6 7">CV58</strain>
    </source>
</reference>
<evidence type="ECO:0000313" key="7">
    <source>
        <dbReference type="Proteomes" id="UP000072660"/>
    </source>
</evidence>
<dbReference type="Gene3D" id="3.90.79.10">
    <property type="entry name" value="Nucleoside Triphosphate Pyrophosphohydrolase"/>
    <property type="match status" value="1"/>
</dbReference>
<dbReference type="FunFam" id="3.90.79.10:FF:000001">
    <property type="entry name" value="RNA pyrophosphohydrolase"/>
    <property type="match status" value="1"/>
</dbReference>
<evidence type="ECO:0000256" key="4">
    <source>
        <dbReference type="HAMAP-Rule" id="MF_00298"/>
    </source>
</evidence>
<dbReference type="InterPro" id="IPR020084">
    <property type="entry name" value="NUDIX_hydrolase_CS"/>
</dbReference>
<dbReference type="NCBIfam" id="NF001938">
    <property type="entry name" value="PRK00714.1-5"/>
    <property type="match status" value="1"/>
</dbReference>
<evidence type="ECO:0000256" key="2">
    <source>
        <dbReference type="ARBA" id="ARBA00001946"/>
    </source>
</evidence>
<dbReference type="InterPro" id="IPR015797">
    <property type="entry name" value="NUDIX_hydrolase-like_dom_sf"/>
</dbReference>
<organism evidence="6 7">
    <name type="scientific">Ventosimonas gracilis</name>
    <dbReference type="NCBI Taxonomy" id="1680762"/>
    <lineage>
        <taxon>Bacteria</taxon>
        <taxon>Pseudomonadati</taxon>
        <taxon>Pseudomonadota</taxon>
        <taxon>Gammaproteobacteria</taxon>
        <taxon>Pseudomonadales</taxon>
        <taxon>Ventosimonadaceae</taxon>
        <taxon>Ventosimonas</taxon>
    </lineage>
</organism>
<dbReference type="CDD" id="cd03671">
    <property type="entry name" value="NUDIX_Ap4A_hydrolase_plant_like"/>
    <property type="match status" value="1"/>
</dbReference>
<dbReference type="InterPro" id="IPR020476">
    <property type="entry name" value="Nudix_hydrolase"/>
</dbReference>
<dbReference type="PROSITE" id="PS00893">
    <property type="entry name" value="NUDIX_BOX"/>
    <property type="match status" value="1"/>
</dbReference>
<dbReference type="InterPro" id="IPR022927">
    <property type="entry name" value="RppH"/>
</dbReference>
<dbReference type="NCBIfam" id="NF001937">
    <property type="entry name" value="PRK00714.1-4"/>
    <property type="match status" value="1"/>
</dbReference>
<dbReference type="RefSeq" id="WP_068392713.1">
    <property type="nucleotide sequence ID" value="NZ_LSZO01000210.1"/>
</dbReference>
<keyword evidence="3 4" id="KW-0378">Hydrolase</keyword>
<feature type="short sequence motif" description="Nudix box" evidence="4">
    <location>
        <begin position="38"/>
        <end position="59"/>
    </location>
</feature>
<dbReference type="GO" id="GO:0006402">
    <property type="term" value="P:mRNA catabolic process"/>
    <property type="evidence" value="ECO:0007669"/>
    <property type="project" value="TreeGrafter"/>
</dbReference>
<dbReference type="PRINTS" id="PR00502">
    <property type="entry name" value="NUDIXFAMILY"/>
</dbReference>
<dbReference type="HAMAP" id="MF_00298">
    <property type="entry name" value="Nudix_RppH"/>
    <property type="match status" value="1"/>
</dbReference>
<dbReference type="AlphaFoldDB" id="A0A139SJB6"/>
<comment type="cofactor">
    <cofactor evidence="2">
        <name>Mg(2+)</name>
        <dbReference type="ChEBI" id="CHEBI:18420"/>
    </cofactor>
</comment>
<comment type="similarity">
    <text evidence="4">Belongs to the Nudix hydrolase family. RppH subfamily.</text>
</comment>
<dbReference type="GO" id="GO:0005737">
    <property type="term" value="C:cytoplasm"/>
    <property type="evidence" value="ECO:0007669"/>
    <property type="project" value="TreeGrafter"/>
</dbReference>
<evidence type="ECO:0000259" key="5">
    <source>
        <dbReference type="PROSITE" id="PS51462"/>
    </source>
</evidence>
<comment type="cofactor">
    <cofactor evidence="4">
        <name>a divalent metal cation</name>
        <dbReference type="ChEBI" id="CHEBI:60240"/>
    </cofactor>
</comment>
<evidence type="ECO:0000256" key="1">
    <source>
        <dbReference type="ARBA" id="ARBA00001936"/>
    </source>
</evidence>
<dbReference type="SUPFAM" id="SSF55811">
    <property type="entry name" value="Nudix"/>
    <property type="match status" value="1"/>
</dbReference>
<comment type="caution">
    <text evidence="6">The sequence shown here is derived from an EMBL/GenBank/DDBJ whole genome shotgun (WGS) entry which is preliminary data.</text>
</comment>
<dbReference type="NCBIfam" id="NF001934">
    <property type="entry name" value="PRK00714.1-1"/>
    <property type="match status" value="1"/>
</dbReference>
<dbReference type="EMBL" id="LSZO01000210">
    <property type="protein sequence ID" value="KXU34639.1"/>
    <property type="molecule type" value="Genomic_DNA"/>
</dbReference>
<dbReference type="PROSITE" id="PS51462">
    <property type="entry name" value="NUDIX"/>
    <property type="match status" value="1"/>
</dbReference>
<name>A0A139SJB6_9GAMM</name>